<dbReference type="OrthoDB" id="10480228at2759"/>
<dbReference type="AlphaFoldDB" id="A0A368HAY6"/>
<sequence>MASQPNEDKDVESHEGTELQNRPEMDVIPAPEKVVQSQLRLLTRIERDLRILMEKVDCNASLLKGIVQRLGRIERKLDDLLEWKGNIEEDAGFIRINGINEEE</sequence>
<dbReference type="Proteomes" id="UP000252519">
    <property type="component" value="Unassembled WGS sequence"/>
</dbReference>
<organism evidence="2 3">
    <name type="scientific">Ancylostoma caninum</name>
    <name type="common">Dog hookworm</name>
    <dbReference type="NCBI Taxonomy" id="29170"/>
    <lineage>
        <taxon>Eukaryota</taxon>
        <taxon>Metazoa</taxon>
        <taxon>Ecdysozoa</taxon>
        <taxon>Nematoda</taxon>
        <taxon>Chromadorea</taxon>
        <taxon>Rhabditida</taxon>
        <taxon>Rhabditina</taxon>
        <taxon>Rhabditomorpha</taxon>
        <taxon>Strongyloidea</taxon>
        <taxon>Ancylostomatidae</taxon>
        <taxon>Ancylostomatinae</taxon>
        <taxon>Ancylostoma</taxon>
    </lineage>
</organism>
<protein>
    <submittedName>
        <fullName evidence="2">Uncharacterized protein</fullName>
    </submittedName>
</protein>
<feature type="compositionally biased region" description="Basic and acidic residues" evidence="1">
    <location>
        <begin position="1"/>
        <end position="25"/>
    </location>
</feature>
<evidence type="ECO:0000313" key="2">
    <source>
        <dbReference type="EMBL" id="RCN53761.1"/>
    </source>
</evidence>
<accession>A0A368HAY6</accession>
<evidence type="ECO:0000256" key="1">
    <source>
        <dbReference type="SAM" id="MobiDB-lite"/>
    </source>
</evidence>
<gene>
    <name evidence="2" type="ORF">ANCCAN_00255</name>
</gene>
<comment type="caution">
    <text evidence="2">The sequence shown here is derived from an EMBL/GenBank/DDBJ whole genome shotgun (WGS) entry which is preliminary data.</text>
</comment>
<name>A0A368HAY6_ANCCA</name>
<feature type="region of interest" description="Disordered" evidence="1">
    <location>
        <begin position="1"/>
        <end position="28"/>
    </location>
</feature>
<dbReference type="EMBL" id="JOJR01000001">
    <property type="protein sequence ID" value="RCN53761.1"/>
    <property type="molecule type" value="Genomic_DNA"/>
</dbReference>
<reference evidence="2 3" key="1">
    <citation type="submission" date="2014-10" db="EMBL/GenBank/DDBJ databases">
        <title>Draft genome of the hookworm Ancylostoma caninum.</title>
        <authorList>
            <person name="Mitreva M."/>
        </authorList>
    </citation>
    <scope>NUCLEOTIDE SEQUENCE [LARGE SCALE GENOMIC DNA]</scope>
    <source>
        <strain evidence="2 3">Baltimore</strain>
    </source>
</reference>
<keyword evidence="3" id="KW-1185">Reference proteome</keyword>
<proteinExistence type="predicted"/>
<evidence type="ECO:0000313" key="3">
    <source>
        <dbReference type="Proteomes" id="UP000252519"/>
    </source>
</evidence>